<name>A0A0A8YDM8_ARUDO</name>
<proteinExistence type="predicted"/>
<dbReference type="EMBL" id="GBRH01276703">
    <property type="protein sequence ID" value="JAD21192.1"/>
    <property type="molecule type" value="Transcribed_RNA"/>
</dbReference>
<evidence type="ECO:0000313" key="1">
    <source>
        <dbReference type="EMBL" id="JAD21192.1"/>
    </source>
</evidence>
<accession>A0A0A8YDM8</accession>
<reference evidence="1" key="2">
    <citation type="journal article" date="2015" name="Data Brief">
        <title>Shoot transcriptome of the giant reed, Arundo donax.</title>
        <authorList>
            <person name="Barrero R.A."/>
            <person name="Guerrero F.D."/>
            <person name="Moolhuijzen P."/>
            <person name="Goolsby J.A."/>
            <person name="Tidwell J."/>
            <person name="Bellgard S.E."/>
            <person name="Bellgard M.I."/>
        </authorList>
    </citation>
    <scope>NUCLEOTIDE SEQUENCE</scope>
    <source>
        <tissue evidence="1">Shoot tissue taken approximately 20 cm above the soil surface</tissue>
    </source>
</reference>
<dbReference type="AlphaFoldDB" id="A0A0A8YDM8"/>
<reference evidence="1" key="1">
    <citation type="submission" date="2014-09" db="EMBL/GenBank/DDBJ databases">
        <authorList>
            <person name="Magalhaes I.L.F."/>
            <person name="Oliveira U."/>
            <person name="Santos F.R."/>
            <person name="Vidigal T.H.D.A."/>
            <person name="Brescovit A.D."/>
            <person name="Santos A.J."/>
        </authorList>
    </citation>
    <scope>NUCLEOTIDE SEQUENCE</scope>
    <source>
        <tissue evidence="1">Shoot tissue taken approximately 20 cm above the soil surface</tissue>
    </source>
</reference>
<protein>
    <submittedName>
        <fullName evidence="1">Uncharacterized protein</fullName>
    </submittedName>
</protein>
<sequence length="24" mass="2790">MEICWSCISCIGHIIFNCNPLEYT</sequence>
<organism evidence="1">
    <name type="scientific">Arundo donax</name>
    <name type="common">Giant reed</name>
    <name type="synonym">Donax arundinaceus</name>
    <dbReference type="NCBI Taxonomy" id="35708"/>
    <lineage>
        <taxon>Eukaryota</taxon>
        <taxon>Viridiplantae</taxon>
        <taxon>Streptophyta</taxon>
        <taxon>Embryophyta</taxon>
        <taxon>Tracheophyta</taxon>
        <taxon>Spermatophyta</taxon>
        <taxon>Magnoliopsida</taxon>
        <taxon>Liliopsida</taxon>
        <taxon>Poales</taxon>
        <taxon>Poaceae</taxon>
        <taxon>PACMAD clade</taxon>
        <taxon>Arundinoideae</taxon>
        <taxon>Arundineae</taxon>
        <taxon>Arundo</taxon>
    </lineage>
</organism>